<name>A0A395I3T9_ASPHC</name>
<dbReference type="AlphaFoldDB" id="A0A395I3T9"/>
<dbReference type="GeneID" id="37201069"/>
<dbReference type="Proteomes" id="UP000248961">
    <property type="component" value="Unassembled WGS sequence"/>
</dbReference>
<feature type="domain" description="Thioester reductase (TE)" evidence="3">
    <location>
        <begin position="2"/>
        <end position="163"/>
    </location>
</feature>
<dbReference type="PANTHER" id="PTHR43439">
    <property type="entry name" value="PHENYLACETATE-COENZYME A LIGASE"/>
    <property type="match status" value="1"/>
</dbReference>
<organism evidence="4 5">
    <name type="scientific">Aspergillus homomorphus (strain CBS 101889)</name>
    <dbReference type="NCBI Taxonomy" id="1450537"/>
    <lineage>
        <taxon>Eukaryota</taxon>
        <taxon>Fungi</taxon>
        <taxon>Dikarya</taxon>
        <taxon>Ascomycota</taxon>
        <taxon>Pezizomycotina</taxon>
        <taxon>Eurotiomycetes</taxon>
        <taxon>Eurotiomycetidae</taxon>
        <taxon>Eurotiales</taxon>
        <taxon>Aspergillaceae</taxon>
        <taxon>Aspergillus</taxon>
        <taxon>Aspergillus subgen. Circumdati</taxon>
    </lineage>
</organism>
<dbReference type="InterPro" id="IPR013120">
    <property type="entry name" value="FAR_NAD-bd"/>
</dbReference>
<dbReference type="RefSeq" id="XP_025554026.1">
    <property type="nucleotide sequence ID" value="XM_025696780.1"/>
</dbReference>
<proteinExistence type="predicted"/>
<evidence type="ECO:0000259" key="3">
    <source>
        <dbReference type="Pfam" id="PF07993"/>
    </source>
</evidence>
<gene>
    <name evidence="4" type="ORF">BO97DRAFT_422226</name>
</gene>
<keyword evidence="5" id="KW-1185">Reference proteome</keyword>
<dbReference type="VEuPathDB" id="FungiDB:BO97DRAFT_422226"/>
<evidence type="ECO:0000256" key="1">
    <source>
        <dbReference type="ARBA" id="ARBA00022450"/>
    </source>
</evidence>
<evidence type="ECO:0000313" key="4">
    <source>
        <dbReference type="EMBL" id="RAL14872.1"/>
    </source>
</evidence>
<evidence type="ECO:0000256" key="2">
    <source>
        <dbReference type="ARBA" id="ARBA00022553"/>
    </source>
</evidence>
<dbReference type="EMBL" id="KZ824273">
    <property type="protein sequence ID" value="RAL14872.1"/>
    <property type="molecule type" value="Genomic_DNA"/>
</dbReference>
<dbReference type="Gene3D" id="3.40.50.720">
    <property type="entry name" value="NAD(P)-binding Rossmann-like Domain"/>
    <property type="match status" value="1"/>
</dbReference>
<reference evidence="4 5" key="1">
    <citation type="submission" date="2018-02" db="EMBL/GenBank/DDBJ databases">
        <title>The genomes of Aspergillus section Nigri reveals drivers in fungal speciation.</title>
        <authorList>
            <consortium name="DOE Joint Genome Institute"/>
            <person name="Vesth T.C."/>
            <person name="Nybo J."/>
            <person name="Theobald S."/>
            <person name="Brandl J."/>
            <person name="Frisvad J.C."/>
            <person name="Nielsen K.F."/>
            <person name="Lyhne E.K."/>
            <person name="Kogle M.E."/>
            <person name="Kuo A."/>
            <person name="Riley R."/>
            <person name="Clum A."/>
            <person name="Nolan M."/>
            <person name="Lipzen A."/>
            <person name="Salamov A."/>
            <person name="Henrissat B."/>
            <person name="Wiebenga A."/>
            <person name="De vries R.P."/>
            <person name="Grigoriev I.V."/>
            <person name="Mortensen U.H."/>
            <person name="Andersen M.R."/>
            <person name="Baker S.E."/>
        </authorList>
    </citation>
    <scope>NUCLEOTIDE SEQUENCE [LARGE SCALE GENOMIC DNA]</scope>
    <source>
        <strain evidence="4 5">CBS 101889</strain>
    </source>
</reference>
<dbReference type="OrthoDB" id="4774978at2759"/>
<dbReference type="PANTHER" id="PTHR43439:SF2">
    <property type="entry name" value="ENZYME, PUTATIVE (JCVI)-RELATED"/>
    <property type="match status" value="1"/>
</dbReference>
<dbReference type="InterPro" id="IPR036291">
    <property type="entry name" value="NAD(P)-bd_dom_sf"/>
</dbReference>
<evidence type="ECO:0000313" key="5">
    <source>
        <dbReference type="Proteomes" id="UP000248961"/>
    </source>
</evidence>
<dbReference type="Pfam" id="PF07993">
    <property type="entry name" value="NAD_binding_4"/>
    <property type="match status" value="1"/>
</dbReference>
<protein>
    <recommendedName>
        <fullName evidence="3">Thioester reductase (TE) domain-containing protein</fullName>
    </recommendedName>
</protein>
<keyword evidence="2" id="KW-0597">Phosphoprotein</keyword>
<dbReference type="InterPro" id="IPR051414">
    <property type="entry name" value="Adenylate-forming_Reductase"/>
</dbReference>
<sequence>MLGLAPAQDRLLRDTADAYIHNAWPVNFNQPLKAFEDSMLMSVRDLLKLVEGSPRKPHLHYMSSVSTVGALTKTHGSTIPETLHEASVVQELGYAEPKFVAKSLCGIAARRTGLAVSIHRVSQLGGPLYPAGVMWNPRDWLPALVRSSMTLGKIPDDLGAMKDVAAQAIVQIVHTREEERSLLGLKESFGPLVAKACRAKIVSLQDWVDELEQQAFDNSSRKRLEALPGLPLLGFFKSLVAHPFGDEQRHCRQCSPA</sequence>
<dbReference type="STRING" id="1450537.A0A395I3T9"/>
<keyword evidence="1" id="KW-0596">Phosphopantetheine</keyword>
<accession>A0A395I3T9</accession>
<dbReference type="SUPFAM" id="SSF51735">
    <property type="entry name" value="NAD(P)-binding Rossmann-fold domains"/>
    <property type="match status" value="1"/>
</dbReference>